<reference evidence="2" key="1">
    <citation type="journal article" date="2013" name="Nat. Genet.">
        <title>The duck genome and transcriptome provide insight into an avian influenza virus reservoir species.</title>
        <authorList>
            <person name="Huang Y."/>
            <person name="Li Y."/>
            <person name="Burt D.W."/>
            <person name="Chen H."/>
            <person name="Zhang Y."/>
            <person name="Qian W."/>
            <person name="Kim H."/>
            <person name="Gan S."/>
            <person name="Zhao Y."/>
            <person name="Li J."/>
            <person name="Yi K."/>
            <person name="Feng H."/>
            <person name="Zhu P."/>
            <person name="Li B."/>
            <person name="Liu Q."/>
            <person name="Fairley S."/>
            <person name="Magor K.E."/>
            <person name="Du Z."/>
            <person name="Hu X."/>
            <person name="Goodman L."/>
            <person name="Tafer H."/>
            <person name="Vignal A."/>
            <person name="Lee T."/>
            <person name="Kim K.W."/>
            <person name="Sheng Z."/>
            <person name="An Y."/>
            <person name="Searle S."/>
            <person name="Herrero J."/>
            <person name="Groenen M.A."/>
            <person name="Crooijmans R.P."/>
            <person name="Faraut T."/>
            <person name="Cai Q."/>
            <person name="Webster R.G."/>
            <person name="Aldridge J.R."/>
            <person name="Warren W.C."/>
            <person name="Bartschat S."/>
            <person name="Kehr S."/>
            <person name="Marz M."/>
            <person name="Stadler P.F."/>
            <person name="Smith J."/>
            <person name="Kraus R.H."/>
            <person name="Zhao Y."/>
            <person name="Ren L."/>
            <person name="Fei J."/>
            <person name="Morisson M."/>
            <person name="Kaiser P."/>
            <person name="Griffin D.K."/>
            <person name="Rao M."/>
            <person name="Pitel F."/>
            <person name="Wang J."/>
            <person name="Li N."/>
        </authorList>
    </citation>
    <scope>NUCLEOTIDE SEQUENCE [LARGE SCALE GENOMIC DNA]</scope>
</reference>
<organism evidence="1 2">
    <name type="scientific">Anas platyrhynchos</name>
    <name type="common">Mallard</name>
    <name type="synonym">Anas boschas</name>
    <dbReference type="NCBI Taxonomy" id="8839"/>
    <lineage>
        <taxon>Eukaryota</taxon>
        <taxon>Metazoa</taxon>
        <taxon>Chordata</taxon>
        <taxon>Craniata</taxon>
        <taxon>Vertebrata</taxon>
        <taxon>Euteleostomi</taxon>
        <taxon>Archelosauria</taxon>
        <taxon>Archosauria</taxon>
        <taxon>Dinosauria</taxon>
        <taxon>Saurischia</taxon>
        <taxon>Theropoda</taxon>
        <taxon>Coelurosauria</taxon>
        <taxon>Aves</taxon>
        <taxon>Neognathae</taxon>
        <taxon>Galloanserae</taxon>
        <taxon>Anseriformes</taxon>
        <taxon>Anatidae</taxon>
        <taxon>Anatinae</taxon>
        <taxon>Anas</taxon>
    </lineage>
</organism>
<evidence type="ECO:0000313" key="1">
    <source>
        <dbReference type="EMBL" id="EOA97875.1"/>
    </source>
</evidence>
<evidence type="ECO:0000313" key="2">
    <source>
        <dbReference type="Proteomes" id="UP000296049"/>
    </source>
</evidence>
<name>R0JKT9_ANAPL</name>
<sequence>METSLPVNAGWIKVQASYGVGGGNPCCSLRTVCSNPAGAQGCCRRLQAGALGTSHPQPSQTLLEVRQAFKAGSACVTRLEEFAGLWPLRAALPSLVPSSQPVPRCWISPCCCGLLWGWEGSLLLRSPVNVTPRVAHDQGNYGLCQLPADLGMRRAELCPREGVTWVVLPAEISTRPPCVGSAPTAGAEKGEETPICALKTFRFLKNWNLGLCIVLQHLGDVGSLHKSRKLTFVWMALRCDQHLGAGRSFGARKQRAIPRTDLKMHSCRQCSVQGLLGALSYDPSDIPLMPGLPPQPHPAPLGLWASHKECQAQEIVSDFSSDAEQQTWHTPQHKPSCLVPHRWKQMEEMED</sequence>
<dbReference type="AlphaFoldDB" id="R0JKT9"/>
<accession>R0JKT9</accession>
<protein>
    <submittedName>
        <fullName evidence="1">Uncharacterized protein</fullName>
    </submittedName>
</protein>
<dbReference type="Proteomes" id="UP000296049">
    <property type="component" value="Unassembled WGS sequence"/>
</dbReference>
<keyword evidence="2" id="KW-1185">Reference proteome</keyword>
<gene>
    <name evidence="1" type="ORF">Anapl_11677</name>
</gene>
<dbReference type="EMBL" id="KB743590">
    <property type="protein sequence ID" value="EOA97875.1"/>
    <property type="molecule type" value="Genomic_DNA"/>
</dbReference>
<proteinExistence type="predicted"/>